<organism evidence="1 2">
    <name type="scientific">Paenibacillus chondroitinus</name>
    <dbReference type="NCBI Taxonomy" id="59842"/>
    <lineage>
        <taxon>Bacteria</taxon>
        <taxon>Bacillati</taxon>
        <taxon>Bacillota</taxon>
        <taxon>Bacilli</taxon>
        <taxon>Bacillales</taxon>
        <taxon>Paenibacillaceae</taxon>
        <taxon>Paenibacillus</taxon>
    </lineage>
</organism>
<keyword evidence="2" id="KW-1185">Reference proteome</keyword>
<gene>
    <name evidence="1" type="ORF">P5G65_12425</name>
</gene>
<name>A0ABU6DBC9_9BACL</name>
<sequence>MNYSMYRQEINQMIDSLPDEELVKVYWSIEAIRQKYLFTKTMHDKGVVIVTLLDKEHGIMDKWDSVFAKSISDETKREIRYDQYKWHIFSFKKQDCIEKEAARNAFDAVNKNDLFVMYQNIPDIVFEYNNASDIVASDFDYEQDIYLFDRNFTWTYVYTHESICGPYFYKSVQG</sequence>
<dbReference type="RefSeq" id="WP_127457385.1">
    <property type="nucleotide sequence ID" value="NZ_JAROBY010000017.1"/>
</dbReference>
<dbReference type="EMBL" id="JAROBY010000017">
    <property type="protein sequence ID" value="MEB4794705.1"/>
    <property type="molecule type" value="Genomic_DNA"/>
</dbReference>
<dbReference type="Proteomes" id="UP001355653">
    <property type="component" value="Unassembled WGS sequence"/>
</dbReference>
<comment type="caution">
    <text evidence="1">The sequence shown here is derived from an EMBL/GenBank/DDBJ whole genome shotgun (WGS) entry which is preliminary data.</text>
</comment>
<proteinExistence type="predicted"/>
<dbReference type="Pfam" id="PF14101">
    <property type="entry name" value="DUF4275"/>
    <property type="match status" value="1"/>
</dbReference>
<accession>A0ABU6DBC9</accession>
<evidence type="ECO:0000313" key="2">
    <source>
        <dbReference type="Proteomes" id="UP001355653"/>
    </source>
</evidence>
<protein>
    <submittedName>
        <fullName evidence="1">DUF4275 family protein</fullName>
    </submittedName>
</protein>
<reference evidence="1 2" key="1">
    <citation type="submission" date="2023-03" db="EMBL/GenBank/DDBJ databases">
        <title>Bacillus Genome Sequencing.</title>
        <authorList>
            <person name="Dunlap C."/>
        </authorList>
    </citation>
    <scope>NUCLEOTIDE SEQUENCE [LARGE SCALE GENOMIC DNA]</scope>
    <source>
        <strain evidence="1 2">NRS-1351</strain>
    </source>
</reference>
<dbReference type="InterPro" id="IPR025454">
    <property type="entry name" value="DUF4275"/>
</dbReference>
<evidence type="ECO:0000313" key="1">
    <source>
        <dbReference type="EMBL" id="MEB4794705.1"/>
    </source>
</evidence>